<protein>
    <submittedName>
        <fullName evidence="1">Uncharacterized protein</fullName>
    </submittedName>
</protein>
<sequence>MYLTLKRKHTAFKQLSFFLERMRELCIISFIDEKTVKNRRTRETKNQSIRPMRNFFVLKETWKVLQCATFFFSNTQESCVSLH</sequence>
<dbReference type="Proteomes" id="UP000004995">
    <property type="component" value="Unassembled WGS sequence"/>
</dbReference>
<name>K4ANY2_SETIT</name>
<organism evidence="1 2">
    <name type="scientific">Setaria italica</name>
    <name type="common">Foxtail millet</name>
    <name type="synonym">Panicum italicum</name>
    <dbReference type="NCBI Taxonomy" id="4555"/>
    <lineage>
        <taxon>Eukaryota</taxon>
        <taxon>Viridiplantae</taxon>
        <taxon>Streptophyta</taxon>
        <taxon>Embryophyta</taxon>
        <taxon>Tracheophyta</taxon>
        <taxon>Spermatophyta</taxon>
        <taxon>Magnoliopsida</taxon>
        <taxon>Liliopsida</taxon>
        <taxon>Poales</taxon>
        <taxon>Poaceae</taxon>
        <taxon>PACMAD clade</taxon>
        <taxon>Panicoideae</taxon>
        <taxon>Panicodae</taxon>
        <taxon>Paniceae</taxon>
        <taxon>Cenchrinae</taxon>
        <taxon>Setaria</taxon>
    </lineage>
</organism>
<dbReference type="EMBL" id="AGNK02005852">
    <property type="status" value="NOT_ANNOTATED_CDS"/>
    <property type="molecule type" value="Genomic_DNA"/>
</dbReference>
<dbReference type="HOGENOM" id="CLU_2546929_0_0_1"/>
<dbReference type="EnsemblPlants" id="KQK89959">
    <property type="protein sequence ID" value="KQK89959"/>
    <property type="gene ID" value="SETIT_040630mg"/>
</dbReference>
<dbReference type="InParanoid" id="K4ANY2"/>
<evidence type="ECO:0000313" key="1">
    <source>
        <dbReference type="EnsemblPlants" id="KQK89959"/>
    </source>
</evidence>
<reference evidence="1" key="2">
    <citation type="submission" date="2018-08" db="UniProtKB">
        <authorList>
            <consortium name="EnsemblPlants"/>
        </authorList>
    </citation>
    <scope>IDENTIFICATION</scope>
    <source>
        <strain evidence="1">Yugu1</strain>
    </source>
</reference>
<dbReference type="AlphaFoldDB" id="K4ANY2"/>
<proteinExistence type="predicted"/>
<reference evidence="2" key="1">
    <citation type="journal article" date="2012" name="Nat. Biotechnol.">
        <title>Reference genome sequence of the model plant Setaria.</title>
        <authorList>
            <person name="Bennetzen J.L."/>
            <person name="Schmutz J."/>
            <person name="Wang H."/>
            <person name="Percifield R."/>
            <person name="Hawkins J."/>
            <person name="Pontaroli A.C."/>
            <person name="Estep M."/>
            <person name="Feng L."/>
            <person name="Vaughn J.N."/>
            <person name="Grimwood J."/>
            <person name="Jenkins J."/>
            <person name="Barry K."/>
            <person name="Lindquist E."/>
            <person name="Hellsten U."/>
            <person name="Deshpande S."/>
            <person name="Wang X."/>
            <person name="Wu X."/>
            <person name="Mitros T."/>
            <person name="Triplett J."/>
            <person name="Yang X."/>
            <person name="Ye C.Y."/>
            <person name="Mauro-Herrera M."/>
            <person name="Wang L."/>
            <person name="Li P."/>
            <person name="Sharma M."/>
            <person name="Sharma R."/>
            <person name="Ronald P.C."/>
            <person name="Panaud O."/>
            <person name="Kellogg E.A."/>
            <person name="Brutnell T.P."/>
            <person name="Doust A.N."/>
            <person name="Tuskan G.A."/>
            <person name="Rokhsar D."/>
            <person name="Devos K.M."/>
        </authorList>
    </citation>
    <scope>NUCLEOTIDE SEQUENCE [LARGE SCALE GENOMIC DNA]</scope>
    <source>
        <strain evidence="2">cv. Yugu1</strain>
    </source>
</reference>
<dbReference type="Gramene" id="KQK89959">
    <property type="protein sequence ID" value="KQK89959"/>
    <property type="gene ID" value="SETIT_040630mg"/>
</dbReference>
<accession>K4ANY2</accession>
<keyword evidence="2" id="KW-1185">Reference proteome</keyword>
<evidence type="ECO:0000313" key="2">
    <source>
        <dbReference type="Proteomes" id="UP000004995"/>
    </source>
</evidence>